<protein>
    <submittedName>
        <fullName evidence="2">N-acetylneuraminic acid synthase</fullName>
    </submittedName>
</protein>
<accession>A0A0C2HL56</accession>
<keyword evidence="3" id="KW-1185">Reference proteome</keyword>
<dbReference type="InterPro" id="IPR051690">
    <property type="entry name" value="PseI-like"/>
</dbReference>
<evidence type="ECO:0000313" key="2">
    <source>
        <dbReference type="EMBL" id="KIH75715.1"/>
    </source>
</evidence>
<organism evidence="2 3">
    <name type="scientific">Geoalkalibacter ferrihydriticus DSM 17813</name>
    <dbReference type="NCBI Taxonomy" id="1121915"/>
    <lineage>
        <taxon>Bacteria</taxon>
        <taxon>Pseudomonadati</taxon>
        <taxon>Thermodesulfobacteriota</taxon>
        <taxon>Desulfuromonadia</taxon>
        <taxon>Desulfuromonadales</taxon>
        <taxon>Geoalkalibacteraceae</taxon>
        <taxon>Geoalkalibacter</taxon>
    </lineage>
</organism>
<dbReference type="PANTHER" id="PTHR42966">
    <property type="entry name" value="N-ACETYLNEURAMINATE SYNTHASE"/>
    <property type="match status" value="1"/>
</dbReference>
<dbReference type="InterPro" id="IPR013785">
    <property type="entry name" value="Aldolase_TIM"/>
</dbReference>
<dbReference type="EMBL" id="JWJD01000008">
    <property type="protein sequence ID" value="KIH75715.1"/>
    <property type="molecule type" value="Genomic_DNA"/>
</dbReference>
<dbReference type="Pfam" id="PF03102">
    <property type="entry name" value="NeuB"/>
    <property type="match status" value="1"/>
</dbReference>
<dbReference type="Gene3D" id="3.20.20.70">
    <property type="entry name" value="Aldolase class I"/>
    <property type="match status" value="1"/>
</dbReference>
<dbReference type="InterPro" id="IPR013132">
    <property type="entry name" value="PseI/NeuA/B-like_N"/>
</dbReference>
<dbReference type="PANTHER" id="PTHR42966:SF1">
    <property type="entry name" value="SIALIC ACID SYNTHASE"/>
    <property type="match status" value="1"/>
</dbReference>
<name>A0A0C2HL56_9BACT</name>
<proteinExistence type="predicted"/>
<dbReference type="AlphaFoldDB" id="A0A0C2HL56"/>
<reference evidence="2 3" key="1">
    <citation type="submission" date="2014-12" db="EMBL/GenBank/DDBJ databases">
        <title>Genomes of Geoalkalibacter ferrihydriticus and Geoalkalibacter subterraneus, two haloalkaliphilic metal-reducing members of the Geobacteraceae.</title>
        <authorList>
            <person name="Badalamenti J.P."/>
            <person name="Torres C.I."/>
            <person name="Krajmalnik-Brown R."/>
            <person name="Bond D.R."/>
        </authorList>
    </citation>
    <scope>NUCLEOTIDE SEQUENCE [LARGE SCALE GENOMIC DNA]</scope>
    <source>
        <strain evidence="2 3">DSM 17813</strain>
    </source>
</reference>
<feature type="domain" description="PseI/NeuA/B-like" evidence="1">
    <location>
        <begin position="25"/>
        <end position="252"/>
    </location>
</feature>
<dbReference type="RefSeq" id="WP_040100843.1">
    <property type="nucleotide sequence ID" value="NZ_JWJD01000008.1"/>
</dbReference>
<dbReference type="Proteomes" id="UP000035068">
    <property type="component" value="Unassembled WGS sequence"/>
</dbReference>
<comment type="caution">
    <text evidence="2">The sequence shown here is derived from an EMBL/GenBank/DDBJ whole genome shotgun (WGS) entry which is preliminary data.</text>
</comment>
<dbReference type="GO" id="GO:0047444">
    <property type="term" value="F:N-acylneuraminate-9-phosphate synthase activity"/>
    <property type="evidence" value="ECO:0007669"/>
    <property type="project" value="TreeGrafter"/>
</dbReference>
<sequence>MTKPLFVAEVSSNHHRDLERCFRFIDTAAAVGCDAVKFQLFKIEELFAPEILEKSPTHRARKDWELPVEFLPHLAARCRERKVQFSCTPFYLDAVEELLPHVTFYKIASYELLWTDLLIACARTGKPVVLSTGMATMDEIHGAVETVRTAGCKDLILLHCVSGYPAPVEQCNLAAINTLAERFACPTGWSDHSVSPAVIYRAVHHWGARMIEFHLDLEGEGDEFKTGHCWLPEKIKEVIAVTVAGFEADGAGEKIPAAAELPDREWRADPIDGLRPLNHVRENWRG</sequence>
<gene>
    <name evidence="2" type="ORF">GFER_15500</name>
</gene>
<dbReference type="GO" id="GO:0016051">
    <property type="term" value="P:carbohydrate biosynthetic process"/>
    <property type="evidence" value="ECO:0007669"/>
    <property type="project" value="InterPro"/>
</dbReference>
<evidence type="ECO:0000259" key="1">
    <source>
        <dbReference type="Pfam" id="PF03102"/>
    </source>
</evidence>
<dbReference type="SUPFAM" id="SSF51569">
    <property type="entry name" value="Aldolase"/>
    <property type="match status" value="1"/>
</dbReference>
<evidence type="ECO:0000313" key="3">
    <source>
        <dbReference type="Proteomes" id="UP000035068"/>
    </source>
</evidence>